<dbReference type="EMBL" id="VMBG01000001">
    <property type="protein sequence ID" value="TSJ77728.1"/>
    <property type="molecule type" value="Genomic_DNA"/>
</dbReference>
<evidence type="ECO:0000313" key="2">
    <source>
        <dbReference type="Proteomes" id="UP000315648"/>
    </source>
</evidence>
<dbReference type="Proteomes" id="UP000315648">
    <property type="component" value="Unassembled WGS sequence"/>
</dbReference>
<reference evidence="1 2" key="1">
    <citation type="submission" date="2019-07" db="EMBL/GenBank/DDBJ databases">
        <title>Description of 53C-WASEF.</title>
        <authorList>
            <person name="Pitt A."/>
            <person name="Hahn M.W."/>
        </authorList>
    </citation>
    <scope>NUCLEOTIDE SEQUENCE [LARGE SCALE GENOMIC DNA]</scope>
    <source>
        <strain evidence="1 2">53C-WASEF</strain>
    </source>
</reference>
<organism evidence="1 2">
    <name type="scientific">Rariglobus hedericola</name>
    <dbReference type="NCBI Taxonomy" id="2597822"/>
    <lineage>
        <taxon>Bacteria</taxon>
        <taxon>Pseudomonadati</taxon>
        <taxon>Verrucomicrobiota</taxon>
        <taxon>Opitutia</taxon>
        <taxon>Opitutales</taxon>
        <taxon>Opitutaceae</taxon>
        <taxon>Rariglobus</taxon>
    </lineage>
</organism>
<accession>A0A556QM47</accession>
<dbReference type="RefSeq" id="WP_144228070.1">
    <property type="nucleotide sequence ID" value="NZ_CBCRVV010000001.1"/>
</dbReference>
<comment type="caution">
    <text evidence="1">The sequence shown here is derived from an EMBL/GenBank/DDBJ whole genome shotgun (WGS) entry which is preliminary data.</text>
</comment>
<name>A0A556QM47_9BACT</name>
<gene>
    <name evidence="1" type="ORF">FPL22_00005</name>
</gene>
<evidence type="ECO:0000313" key="1">
    <source>
        <dbReference type="EMBL" id="TSJ77728.1"/>
    </source>
</evidence>
<protein>
    <submittedName>
        <fullName evidence="1">Uncharacterized protein</fullName>
    </submittedName>
</protein>
<proteinExistence type="predicted"/>
<dbReference type="AlphaFoldDB" id="A0A556QM47"/>
<sequence length="172" mass="19749">MSDLKRSAKNKDYYTMHLAFTKSKPSRLFSLWNLTIFTACFTASTLIAEEKPIETITADGSRHIIIKRPEKKEAEEQFITAKGVLKTRIIRHLNDAGNFIQSDYYNEAGRLYAYELPEFSKEGPARSIKWMDKNKALIYTVYLFPNFKIIAPDGASLTQEQVDAINTKLRSE</sequence>
<keyword evidence="2" id="KW-1185">Reference proteome</keyword>